<dbReference type="HOGENOM" id="CLU_186533_0_0_2"/>
<evidence type="ECO:0000259" key="1">
    <source>
        <dbReference type="Pfam" id="PF12802"/>
    </source>
</evidence>
<dbReference type="SUPFAM" id="SSF46785">
    <property type="entry name" value="Winged helix' DNA-binding domain"/>
    <property type="match status" value="1"/>
</dbReference>
<proteinExistence type="predicted"/>
<dbReference type="GO" id="GO:0003700">
    <property type="term" value="F:DNA-binding transcription factor activity"/>
    <property type="evidence" value="ECO:0007669"/>
    <property type="project" value="InterPro"/>
</dbReference>
<dbReference type="RefSeq" id="WP_009074088.1">
    <property type="nucleotide sequence ID" value="NZ_JH597770.1"/>
</dbReference>
<evidence type="ECO:0000313" key="2">
    <source>
        <dbReference type="EMBL" id="EHP68055.1"/>
    </source>
</evidence>
<dbReference type="InterPro" id="IPR000835">
    <property type="entry name" value="HTH_MarR-typ"/>
</dbReference>
<gene>
    <name evidence="2" type="ORF">MetMK1DRAFT_00024780</name>
</gene>
<dbReference type="Proteomes" id="UP000003980">
    <property type="component" value="Unassembled WGS sequence"/>
</dbReference>
<accession>H2C7C9</accession>
<sequence>MKISQLMILGLLLEGELSVSEIGEYTGLDERELKRELKELLKDGLVEEKAVLGGDLILAITQRGTEVLLENYQVLKRFLQNLEDTLCLQFSC</sequence>
<protein>
    <submittedName>
        <fullName evidence="2">Putative transcriptional regulator</fullName>
    </submittedName>
</protein>
<dbReference type="InterPro" id="IPR036388">
    <property type="entry name" value="WH-like_DNA-bd_sf"/>
</dbReference>
<keyword evidence="3" id="KW-1185">Reference proteome</keyword>
<dbReference type="Gene3D" id="1.10.10.10">
    <property type="entry name" value="Winged helix-like DNA-binding domain superfamily/Winged helix DNA-binding domain"/>
    <property type="match status" value="1"/>
</dbReference>
<dbReference type="STRING" id="671065.MetMK1DRAFT_00024780"/>
<evidence type="ECO:0000313" key="3">
    <source>
        <dbReference type="Proteomes" id="UP000003980"/>
    </source>
</evidence>
<dbReference type="Pfam" id="PF12802">
    <property type="entry name" value="MarR_2"/>
    <property type="match status" value="1"/>
</dbReference>
<name>H2C7C9_9CREN</name>
<dbReference type="OrthoDB" id="42947at2157"/>
<feature type="domain" description="HTH marR-type" evidence="1">
    <location>
        <begin position="2"/>
        <end position="49"/>
    </location>
</feature>
<dbReference type="AlphaFoldDB" id="H2C7C9"/>
<dbReference type="EMBL" id="JH597770">
    <property type="protein sequence ID" value="EHP68055.1"/>
    <property type="molecule type" value="Genomic_DNA"/>
</dbReference>
<reference evidence="2 3" key="1">
    <citation type="submission" date="2012-01" db="EMBL/GenBank/DDBJ databases">
        <title>Improved High-Quality Draft sequence of Metallosphaera yellowstonensis MK1.</title>
        <authorList>
            <consortium name="US DOE Joint Genome Institute"/>
            <person name="Lucas S."/>
            <person name="Han J."/>
            <person name="Cheng J.-F."/>
            <person name="Goodwin L."/>
            <person name="Pitluck S."/>
            <person name="Peters L."/>
            <person name="Teshima H."/>
            <person name="Detter J.C."/>
            <person name="Han C."/>
            <person name="Tapia R."/>
            <person name="Land M."/>
            <person name="Hauser L."/>
            <person name="Kyrpides N."/>
            <person name="Kozubal M."/>
            <person name="Macur R.E."/>
            <person name="Jay Z."/>
            <person name="Inskeep W."/>
            <person name="Woyke T."/>
        </authorList>
    </citation>
    <scope>NUCLEOTIDE SEQUENCE [LARGE SCALE GENOMIC DNA]</scope>
    <source>
        <strain evidence="2 3">MK1</strain>
    </source>
</reference>
<dbReference type="InterPro" id="IPR036390">
    <property type="entry name" value="WH_DNA-bd_sf"/>
</dbReference>
<organism evidence="2 3">
    <name type="scientific">Metallosphaera yellowstonensis MK1</name>
    <dbReference type="NCBI Taxonomy" id="671065"/>
    <lineage>
        <taxon>Archaea</taxon>
        <taxon>Thermoproteota</taxon>
        <taxon>Thermoprotei</taxon>
        <taxon>Sulfolobales</taxon>
        <taxon>Sulfolobaceae</taxon>
        <taxon>Metallosphaera</taxon>
    </lineage>
</organism>
<dbReference type="eggNOG" id="arCOG01905">
    <property type="taxonomic scope" value="Archaea"/>
</dbReference>